<keyword evidence="1" id="KW-0479">Metal-binding</keyword>
<evidence type="ECO:0000256" key="1">
    <source>
        <dbReference type="ARBA" id="ARBA00022723"/>
    </source>
</evidence>
<dbReference type="GO" id="GO:0008270">
    <property type="term" value="F:zinc ion binding"/>
    <property type="evidence" value="ECO:0007669"/>
    <property type="project" value="UniProtKB-KW"/>
</dbReference>
<keyword evidence="2" id="KW-0677">Repeat</keyword>
<dbReference type="FunFam" id="3.30.160.60:FF:000100">
    <property type="entry name" value="Zinc finger 45-like"/>
    <property type="match status" value="1"/>
</dbReference>
<evidence type="ECO:0000256" key="3">
    <source>
        <dbReference type="ARBA" id="ARBA00022771"/>
    </source>
</evidence>
<sequence length="341" mass="40185">MKKYECKKCHRNFNHKGDYKKHIGKKKSCTIINEVKELFACELCGNEFTRKSNLKVHLENNCKMQKQLDSIKIENEAKIDLIKTESDAKIDSIKIETNALILQMQRELDKLKANTTNTMNIQNVQNTENIQNIKQQNVQNAENIQNNNIKVKMVEFGAEQLDYISDKIAMKLLNKGYLSVQEAVKQIHFNDDKPEYNNVYIPNASQNHAIVYDGKQWSHRSKTEVIDELYDGSTEYLSEKYEEFIKKKILPEYIINKIKRFLNDKDQEVQQSKIKSDLKHGLYNNRKKIIKTREICEKNDGFVFSKPEEDKKPKKIQIVNNEELDEVDKYELQRKMNKLKN</sequence>
<dbReference type="InterPro" id="IPR013087">
    <property type="entry name" value="Znf_C2H2_type"/>
</dbReference>
<dbReference type="Gene3D" id="3.30.160.60">
    <property type="entry name" value="Classic Zinc Finger"/>
    <property type="match status" value="1"/>
</dbReference>
<name>A0A3G4ZSD0_9VIRU</name>
<keyword evidence="3 5" id="KW-0863">Zinc-finger</keyword>
<evidence type="ECO:0000313" key="7">
    <source>
        <dbReference type="EMBL" id="AYV77798.1"/>
    </source>
</evidence>
<feature type="domain" description="C2H2-type" evidence="6">
    <location>
        <begin position="39"/>
        <end position="66"/>
    </location>
</feature>
<dbReference type="InterPro" id="IPR036236">
    <property type="entry name" value="Znf_C2H2_sf"/>
</dbReference>
<accession>A0A3G4ZSD0</accession>
<keyword evidence="4" id="KW-0862">Zinc</keyword>
<evidence type="ECO:0000256" key="2">
    <source>
        <dbReference type="ARBA" id="ARBA00022737"/>
    </source>
</evidence>
<dbReference type="PROSITE" id="PS50157">
    <property type="entry name" value="ZINC_FINGER_C2H2_2"/>
    <property type="match status" value="1"/>
</dbReference>
<protein>
    <recommendedName>
        <fullName evidence="6">C2H2-type domain-containing protein</fullName>
    </recommendedName>
</protein>
<dbReference type="SUPFAM" id="SSF57667">
    <property type="entry name" value="beta-beta-alpha zinc fingers"/>
    <property type="match status" value="1"/>
</dbReference>
<proteinExistence type="predicted"/>
<organism evidence="7">
    <name type="scientific">Edafosvirus sp</name>
    <dbReference type="NCBI Taxonomy" id="2487765"/>
    <lineage>
        <taxon>Viruses</taxon>
        <taxon>Varidnaviria</taxon>
        <taxon>Bamfordvirae</taxon>
        <taxon>Nucleocytoviricota</taxon>
        <taxon>Megaviricetes</taxon>
        <taxon>Imitervirales</taxon>
        <taxon>Mimiviridae</taxon>
        <taxon>Klosneuvirinae</taxon>
    </lineage>
</organism>
<dbReference type="EMBL" id="MK072066">
    <property type="protein sequence ID" value="AYV77798.1"/>
    <property type="molecule type" value="Genomic_DNA"/>
</dbReference>
<gene>
    <name evidence="7" type="ORF">Edafosvirus1_129</name>
</gene>
<evidence type="ECO:0000256" key="4">
    <source>
        <dbReference type="ARBA" id="ARBA00022833"/>
    </source>
</evidence>
<reference evidence="7" key="1">
    <citation type="submission" date="2018-10" db="EMBL/GenBank/DDBJ databases">
        <title>Hidden diversity of soil giant viruses.</title>
        <authorList>
            <person name="Schulz F."/>
            <person name="Alteio L."/>
            <person name="Goudeau D."/>
            <person name="Ryan E.M."/>
            <person name="Malmstrom R.R."/>
            <person name="Blanchard J."/>
            <person name="Woyke T."/>
        </authorList>
    </citation>
    <scope>NUCLEOTIDE SEQUENCE</scope>
    <source>
        <strain evidence="7">EDV1</strain>
    </source>
</reference>
<evidence type="ECO:0000259" key="6">
    <source>
        <dbReference type="PROSITE" id="PS50157"/>
    </source>
</evidence>
<dbReference type="Pfam" id="PF00096">
    <property type="entry name" value="zf-C2H2"/>
    <property type="match status" value="2"/>
</dbReference>
<evidence type="ECO:0000256" key="5">
    <source>
        <dbReference type="PROSITE-ProRule" id="PRU00042"/>
    </source>
</evidence>